<evidence type="ECO:0000313" key="1">
    <source>
        <dbReference type="EMBL" id="GAG11369.1"/>
    </source>
</evidence>
<dbReference type="Pfam" id="PF13450">
    <property type="entry name" value="NAD_binding_8"/>
    <property type="match status" value="1"/>
</dbReference>
<comment type="caution">
    <text evidence="1">The sequence shown here is derived from an EMBL/GenBank/DDBJ whole genome shotgun (WGS) entry which is preliminary data.</text>
</comment>
<dbReference type="PRINTS" id="PR00419">
    <property type="entry name" value="ADXRDTASE"/>
</dbReference>
<reference evidence="1" key="1">
    <citation type="journal article" date="2014" name="Front. Microbiol.">
        <title>High frequency of phylogenetically diverse reductive dehalogenase-homologous genes in deep subseafloor sedimentary metagenomes.</title>
        <authorList>
            <person name="Kawai M."/>
            <person name="Futagami T."/>
            <person name="Toyoda A."/>
            <person name="Takaki Y."/>
            <person name="Nishi S."/>
            <person name="Hori S."/>
            <person name="Arai W."/>
            <person name="Tsubouchi T."/>
            <person name="Morono Y."/>
            <person name="Uchiyama I."/>
            <person name="Ito T."/>
            <person name="Fujiyama A."/>
            <person name="Inagaki F."/>
            <person name="Takami H."/>
        </authorList>
    </citation>
    <scope>NUCLEOTIDE SEQUENCE</scope>
    <source>
        <strain evidence="1">Expedition CK06-06</strain>
    </source>
</reference>
<name>X0UZV6_9ZZZZ</name>
<dbReference type="SUPFAM" id="SSF51971">
    <property type="entry name" value="Nucleotide-binding domain"/>
    <property type="match status" value="1"/>
</dbReference>
<sequence>DYDIAAEKPYVPECQPLTGKKVAIIGAGPAGLSAAYYLLQAGHACTVFDDREQPGGMLRYGVPEQALPRKVLDAEIHSIVRLGLELRPATRVGRDIDIEDLSREFDAVLVASGEMSDETSGRLGLLMAAKGLQADRSTQMTATPGVFVAGSALSPSRHAVRAVSSGRAAACAIAQYLSGEPISGTDRPYTVRMGRLNEQEMATFSAGTPAYDRLVPAGREEIGFSDEEARAEAQRCLHCECRGLHDCKLRKWAMLYEASPTRYRGQRR</sequence>
<organism evidence="1">
    <name type="scientific">marine sediment metagenome</name>
    <dbReference type="NCBI Taxonomy" id="412755"/>
    <lineage>
        <taxon>unclassified sequences</taxon>
        <taxon>metagenomes</taxon>
        <taxon>ecological metagenomes</taxon>
    </lineage>
</organism>
<dbReference type="PANTHER" id="PTHR42783:SF3">
    <property type="entry name" value="GLUTAMATE SYNTHASE [NADPH] SMALL CHAIN-RELATED"/>
    <property type="match status" value="1"/>
</dbReference>
<proteinExistence type="predicted"/>
<accession>X0UZV6</accession>
<dbReference type="Gene3D" id="3.50.50.60">
    <property type="entry name" value="FAD/NAD(P)-binding domain"/>
    <property type="match status" value="1"/>
</dbReference>
<feature type="non-terminal residue" evidence="1">
    <location>
        <position position="1"/>
    </location>
</feature>
<feature type="non-terminal residue" evidence="1">
    <location>
        <position position="268"/>
    </location>
</feature>
<protein>
    <recommendedName>
        <fullName evidence="2">FAD/NAD(P)-binding domain-containing protein</fullName>
    </recommendedName>
</protein>
<dbReference type="InterPro" id="IPR036188">
    <property type="entry name" value="FAD/NAD-bd_sf"/>
</dbReference>
<evidence type="ECO:0008006" key="2">
    <source>
        <dbReference type="Google" id="ProtNLM"/>
    </source>
</evidence>
<dbReference type="AlphaFoldDB" id="X0UZV6"/>
<gene>
    <name evidence="1" type="ORF">S01H1_39230</name>
</gene>
<dbReference type="EMBL" id="BARS01024741">
    <property type="protein sequence ID" value="GAG11369.1"/>
    <property type="molecule type" value="Genomic_DNA"/>
</dbReference>
<dbReference type="PANTHER" id="PTHR42783">
    <property type="entry name" value="GLUTAMATE SYNTHASE [NADPH] SMALL CHAIN"/>
    <property type="match status" value="1"/>
</dbReference>